<dbReference type="GeneID" id="97128556"/>
<accession>A0A844F5M4</accession>
<evidence type="ECO:0000313" key="2">
    <source>
        <dbReference type="EMBL" id="MSS41842.1"/>
    </source>
</evidence>
<organism evidence="2 3">
    <name type="scientific">Clostridium scindens (strain JCM 10418 / VPI 12708)</name>
    <dbReference type="NCBI Taxonomy" id="29347"/>
    <lineage>
        <taxon>Bacteria</taxon>
        <taxon>Bacillati</taxon>
        <taxon>Bacillota</taxon>
        <taxon>Clostridia</taxon>
        <taxon>Lachnospirales</taxon>
        <taxon>Lachnospiraceae</taxon>
    </lineage>
</organism>
<evidence type="ECO:0000259" key="1">
    <source>
        <dbReference type="Pfam" id="PF05598"/>
    </source>
</evidence>
<sequence length="96" mass="11638">MYEKAAPYYSNSGRKSIDLKSERRLDEEVSPNLSYRWFCGIDLMHRVPDHSTFSQNRKRCFKDASILREIFNEIVLKCIETRTIMWISGNWFRRWI</sequence>
<reference evidence="2 3" key="1">
    <citation type="submission" date="2019-08" db="EMBL/GenBank/DDBJ databases">
        <title>In-depth cultivation of the pig gut microbiome towards novel bacterial diversity and tailored functional studies.</title>
        <authorList>
            <person name="Wylensek D."/>
            <person name="Hitch T.C.A."/>
            <person name="Clavel T."/>
        </authorList>
    </citation>
    <scope>NUCLEOTIDE SEQUENCE [LARGE SCALE GENOMIC DNA]</scope>
    <source>
        <strain evidence="2 3">BL-389-WT-3D</strain>
    </source>
</reference>
<evidence type="ECO:0000313" key="3">
    <source>
        <dbReference type="Proteomes" id="UP000462363"/>
    </source>
</evidence>
<dbReference type="InterPro" id="IPR008490">
    <property type="entry name" value="Transposase_InsH_N"/>
</dbReference>
<feature type="domain" description="Transposase InsH N-terminal" evidence="1">
    <location>
        <begin position="19"/>
        <end position="59"/>
    </location>
</feature>
<protein>
    <submittedName>
        <fullName evidence="2">Transposase</fullName>
    </submittedName>
</protein>
<dbReference type="Pfam" id="PF05598">
    <property type="entry name" value="DUF772"/>
    <property type="match status" value="1"/>
</dbReference>
<proteinExistence type="predicted"/>
<comment type="caution">
    <text evidence="2">The sequence shown here is derived from an EMBL/GenBank/DDBJ whole genome shotgun (WGS) entry which is preliminary data.</text>
</comment>
<dbReference type="Proteomes" id="UP000462363">
    <property type="component" value="Unassembled WGS sequence"/>
</dbReference>
<gene>
    <name evidence="2" type="ORF">FYJ37_16290</name>
</gene>
<dbReference type="AlphaFoldDB" id="A0A844F5M4"/>
<name>A0A844F5M4_CLOSV</name>
<dbReference type="RefSeq" id="WP_082210510.1">
    <property type="nucleotide sequence ID" value="NZ_AP024846.1"/>
</dbReference>
<dbReference type="EMBL" id="VUMB01000055">
    <property type="protein sequence ID" value="MSS41842.1"/>
    <property type="molecule type" value="Genomic_DNA"/>
</dbReference>